<accession>A0ACD5GMT3</accession>
<protein>
    <submittedName>
        <fullName evidence="1">Uncharacterized protein</fullName>
    </submittedName>
</protein>
<evidence type="ECO:0000313" key="2">
    <source>
        <dbReference type="Proteomes" id="UP000095472"/>
    </source>
</evidence>
<gene>
    <name evidence="1" type="ORF">BH720_019590</name>
</gene>
<reference evidence="1 2" key="1">
    <citation type="journal article" date="2016" name="Genome Announc.">
        <title>Draft Genome Sequence of the Thermotolerant Cyanobacterium Desertifilum sp. IPPAS B-1220.</title>
        <authorList>
            <person name="Mironov K.S."/>
            <person name="Sinetova M.A."/>
            <person name="Bolatkhan K."/>
            <person name="Zayadan B.K."/>
            <person name="Ustinova V.V."/>
            <person name="Kupriyanova E.V."/>
            <person name="Skrypnik A.N."/>
            <person name="Gogoleva N.E."/>
            <person name="Gogolev Y.V."/>
            <person name="Los D.A."/>
        </authorList>
    </citation>
    <scope>NUCLEOTIDE SEQUENCE [LARGE SCALE GENOMIC DNA]</scope>
    <source>
        <strain evidence="1 2">IPPAS B-1220</strain>
    </source>
</reference>
<proteinExistence type="predicted"/>
<keyword evidence="2" id="KW-1185">Reference proteome</keyword>
<dbReference type="EMBL" id="CP182909">
    <property type="protein sequence ID" value="XPM62085.1"/>
    <property type="molecule type" value="Genomic_DNA"/>
</dbReference>
<dbReference type="Proteomes" id="UP000095472">
    <property type="component" value="Chromosome"/>
</dbReference>
<sequence>MGLQLGANAGNIQVNGIPADNFRSRPAQVFAANAISFVANEINFDNSTLSAPNGRVQLWAAAEWGSGIRRTKRLATHNG</sequence>
<name>A0ACD5GMT3_9CYAN</name>
<organism evidence="1 2">
    <name type="scientific">Desertifilum tharense IPPAS B-1220</name>
    <dbReference type="NCBI Taxonomy" id="1781255"/>
    <lineage>
        <taxon>Bacteria</taxon>
        <taxon>Bacillati</taxon>
        <taxon>Cyanobacteriota</taxon>
        <taxon>Cyanophyceae</taxon>
        <taxon>Desertifilales</taxon>
        <taxon>Desertifilaceae</taxon>
        <taxon>Desertifilum</taxon>
    </lineage>
</organism>
<evidence type="ECO:0000313" key="1">
    <source>
        <dbReference type="EMBL" id="XPM62085.1"/>
    </source>
</evidence>